<proteinExistence type="predicted"/>
<keyword evidence="1 2" id="KW-0812">Transmembrane</keyword>
<dbReference type="STRING" id="2282107.A0A286UXP9"/>
<organism evidence="2 3">
    <name type="scientific">Pyrrhoderma noxium</name>
    <dbReference type="NCBI Taxonomy" id="2282107"/>
    <lineage>
        <taxon>Eukaryota</taxon>
        <taxon>Fungi</taxon>
        <taxon>Dikarya</taxon>
        <taxon>Basidiomycota</taxon>
        <taxon>Agaricomycotina</taxon>
        <taxon>Agaricomycetes</taxon>
        <taxon>Hymenochaetales</taxon>
        <taxon>Hymenochaetaceae</taxon>
        <taxon>Pyrrhoderma</taxon>
    </lineage>
</organism>
<sequence length="75" mass="8589">MAGDHGVLKHDPAIERWNKMREDVYKNFRWTKATTRTAVLSMIVIPALTVYIAANQDTKWSWAGKRKGESLATKQ</sequence>
<dbReference type="Proteomes" id="UP000217199">
    <property type="component" value="Unassembled WGS sequence"/>
</dbReference>
<dbReference type="AlphaFoldDB" id="A0A286UXP9"/>
<dbReference type="EMBL" id="NBII01000001">
    <property type="protein sequence ID" value="PAV24393.1"/>
    <property type="molecule type" value="Genomic_DNA"/>
</dbReference>
<dbReference type="OrthoDB" id="15108at2759"/>
<gene>
    <name evidence="2" type="ORF">PNOK_0146100</name>
</gene>
<evidence type="ECO:0000256" key="1">
    <source>
        <dbReference type="SAM" id="Phobius"/>
    </source>
</evidence>
<keyword evidence="1" id="KW-0472">Membrane</keyword>
<name>A0A286UXP9_9AGAM</name>
<dbReference type="PANTHER" id="PTHR39476:SF1">
    <property type="entry name" value="NADH DEHYDROGENASE [UBIQUINONE] 1 BETA SUBCOMPLEX SUBUNIT 4"/>
    <property type="match status" value="1"/>
</dbReference>
<accession>A0A286UXP9</accession>
<comment type="caution">
    <text evidence="2">The sequence shown here is derived from an EMBL/GenBank/DDBJ whole genome shotgun (WGS) entry which is preliminary data.</text>
</comment>
<keyword evidence="1" id="KW-1133">Transmembrane helix</keyword>
<feature type="transmembrane region" description="Helical" evidence="1">
    <location>
        <begin position="37"/>
        <end position="54"/>
    </location>
</feature>
<dbReference type="PANTHER" id="PTHR39476">
    <property type="entry name" value="NADH:UBIQUINONE OXIDOREDUCTASE 6.6KD SUBUNIT"/>
    <property type="match status" value="1"/>
</dbReference>
<protein>
    <submittedName>
        <fullName evidence="2">Transmembrane</fullName>
    </submittedName>
</protein>
<reference evidence="2 3" key="1">
    <citation type="journal article" date="2017" name="Mol. Ecol.">
        <title>Comparative and population genomic landscape of Phellinus noxius: A hypervariable fungus causing root rot in trees.</title>
        <authorList>
            <person name="Chung C.L."/>
            <person name="Lee T.J."/>
            <person name="Akiba M."/>
            <person name="Lee H.H."/>
            <person name="Kuo T.H."/>
            <person name="Liu D."/>
            <person name="Ke H.M."/>
            <person name="Yokoi T."/>
            <person name="Roa M.B."/>
            <person name="Lu M.J."/>
            <person name="Chang Y.Y."/>
            <person name="Ann P.J."/>
            <person name="Tsai J.N."/>
            <person name="Chen C.Y."/>
            <person name="Tzean S.S."/>
            <person name="Ota Y."/>
            <person name="Hattori T."/>
            <person name="Sahashi N."/>
            <person name="Liou R.F."/>
            <person name="Kikuchi T."/>
            <person name="Tsai I.J."/>
        </authorList>
    </citation>
    <scope>NUCLEOTIDE SEQUENCE [LARGE SCALE GENOMIC DNA]</scope>
    <source>
        <strain evidence="2 3">FFPRI411160</strain>
    </source>
</reference>
<keyword evidence="3" id="KW-1185">Reference proteome</keyword>
<evidence type="ECO:0000313" key="3">
    <source>
        <dbReference type="Proteomes" id="UP000217199"/>
    </source>
</evidence>
<dbReference type="InParanoid" id="A0A286UXP9"/>
<evidence type="ECO:0000313" key="2">
    <source>
        <dbReference type="EMBL" id="PAV24393.1"/>
    </source>
</evidence>